<feature type="transmembrane region" description="Helical" evidence="1">
    <location>
        <begin position="6"/>
        <end position="27"/>
    </location>
</feature>
<accession>A0A1J4V6D2</accession>
<keyword evidence="1" id="KW-0812">Transmembrane</keyword>
<proteinExistence type="predicted"/>
<comment type="caution">
    <text evidence="2">The sequence shown here is derived from an EMBL/GenBank/DDBJ whole genome shotgun (WGS) entry which is preliminary data.</text>
</comment>
<dbReference type="EMBL" id="MNVM01000010">
    <property type="protein sequence ID" value="OIO29839.1"/>
    <property type="molecule type" value="Genomic_DNA"/>
</dbReference>
<dbReference type="Proteomes" id="UP000185769">
    <property type="component" value="Unassembled WGS sequence"/>
</dbReference>
<evidence type="ECO:0000256" key="1">
    <source>
        <dbReference type="SAM" id="Phobius"/>
    </source>
</evidence>
<keyword evidence="1" id="KW-1133">Transmembrane helix</keyword>
<evidence type="ECO:0000313" key="2">
    <source>
        <dbReference type="EMBL" id="OIO29839.1"/>
    </source>
</evidence>
<evidence type="ECO:0000313" key="3">
    <source>
        <dbReference type="Proteomes" id="UP000185769"/>
    </source>
</evidence>
<name>A0A1J4V6D2_9BACT</name>
<reference evidence="2 3" key="1">
    <citation type="journal article" date="2016" name="Environ. Microbiol.">
        <title>Genomic resolution of a cold subsurface aquifer community provides metabolic insights for novel microbes adapted to high CO concentrations.</title>
        <authorList>
            <person name="Probst A.J."/>
            <person name="Castelle C.J."/>
            <person name="Singh A."/>
            <person name="Brown C.T."/>
            <person name="Anantharaman K."/>
            <person name="Sharon I."/>
            <person name="Hug L.A."/>
            <person name="Burstein D."/>
            <person name="Emerson J.B."/>
            <person name="Thomas B.C."/>
            <person name="Banfield J.F."/>
        </authorList>
    </citation>
    <scope>NUCLEOTIDE SEQUENCE [LARGE SCALE GENOMIC DNA]</scope>
    <source>
        <strain evidence="2">CG1_02_31_12</strain>
    </source>
</reference>
<keyword evidence="1" id="KW-0472">Membrane</keyword>
<gene>
    <name evidence="2" type="ORF">AUJ22_00655</name>
</gene>
<sequence length="190" mass="22001">MKQKGFVSVIFVVLAVVLAGIIMYLTLIKKVDAPANDNPIMQEPIKVGCDFDKDTRIKTINTFVDSWLEFEKKVVERPVLGSTVWGKPNYYQFIGNNRILINFEDGHVALASVIEYRCEKDNAIGFSNLEIFNDFPFNEVRWNSLYSKYGNKDYGVYSYTKSIFKGGKIIQYNDWTEVPENLFIWYPKGY</sequence>
<protein>
    <submittedName>
        <fullName evidence="2">Uncharacterized protein</fullName>
    </submittedName>
</protein>
<dbReference type="AlphaFoldDB" id="A0A1J4V6D2"/>
<organism evidence="2 3">
    <name type="scientific">Candidatus Nomurabacteria bacterium CG1_02_31_12</name>
    <dbReference type="NCBI Taxonomy" id="1805280"/>
    <lineage>
        <taxon>Bacteria</taxon>
        <taxon>Candidatus Nomuraibacteriota</taxon>
    </lineage>
</organism>